<reference evidence="3" key="1">
    <citation type="submission" date="2024-07" db="EMBL/GenBank/DDBJ databases">
        <title>Two chromosome-level genome assemblies of Korean endemic species Abeliophyllum distichum and Forsythia ovata (Oleaceae).</title>
        <authorList>
            <person name="Jang H."/>
        </authorList>
    </citation>
    <scope>NUCLEOTIDE SEQUENCE [LARGE SCALE GENOMIC DNA]</scope>
</reference>
<dbReference type="Gene3D" id="3.30.420.10">
    <property type="entry name" value="Ribonuclease H-like superfamily/Ribonuclease H"/>
    <property type="match status" value="1"/>
</dbReference>
<comment type="caution">
    <text evidence="2">The sequence shown here is derived from an EMBL/GenBank/DDBJ whole genome shotgun (WGS) entry which is preliminary data.</text>
</comment>
<dbReference type="Proteomes" id="UP001604336">
    <property type="component" value="Unassembled WGS sequence"/>
</dbReference>
<evidence type="ECO:0000313" key="3">
    <source>
        <dbReference type="Proteomes" id="UP001604336"/>
    </source>
</evidence>
<evidence type="ECO:0000259" key="1">
    <source>
        <dbReference type="Pfam" id="PF13456"/>
    </source>
</evidence>
<dbReference type="InterPro" id="IPR002156">
    <property type="entry name" value="RNaseH_domain"/>
</dbReference>
<protein>
    <recommendedName>
        <fullName evidence="1">RNase H type-1 domain-containing protein</fullName>
    </recommendedName>
</protein>
<dbReference type="SUPFAM" id="SSF53098">
    <property type="entry name" value="Ribonuclease H-like"/>
    <property type="match status" value="1"/>
</dbReference>
<dbReference type="InterPro" id="IPR053151">
    <property type="entry name" value="RNase_H-like"/>
</dbReference>
<sequence>MESLLKARILIHAVRKRLSFPVAVTWRKPKEGCSKVNTYGTLKECGMVAGGGVIRNYLGNVTWVFYDFYVTCSIHEAELKAVATGLQLCWQKDLRKVLVEIDSKAAMLLYAFNRIKALGKFDTFWNPSTKVLTK</sequence>
<gene>
    <name evidence="2" type="ORF">Adt_41084</name>
</gene>
<proteinExistence type="predicted"/>
<dbReference type="PANTHER" id="PTHR47723">
    <property type="entry name" value="OS05G0353850 PROTEIN"/>
    <property type="match status" value="1"/>
</dbReference>
<dbReference type="InterPro" id="IPR012337">
    <property type="entry name" value="RNaseH-like_sf"/>
</dbReference>
<dbReference type="InterPro" id="IPR036397">
    <property type="entry name" value="RNaseH_sf"/>
</dbReference>
<dbReference type="AlphaFoldDB" id="A0ABD1PPD6"/>
<feature type="domain" description="RNase H type-1" evidence="1">
    <location>
        <begin position="49"/>
        <end position="105"/>
    </location>
</feature>
<name>A0ABD1PPD6_9LAMI</name>
<dbReference type="PANTHER" id="PTHR47723:SF19">
    <property type="entry name" value="POLYNUCLEOTIDYL TRANSFERASE, RIBONUCLEASE H-LIKE SUPERFAMILY PROTEIN"/>
    <property type="match status" value="1"/>
</dbReference>
<dbReference type="EMBL" id="JBFOLK010000013">
    <property type="protein sequence ID" value="KAL2465233.1"/>
    <property type="molecule type" value="Genomic_DNA"/>
</dbReference>
<dbReference type="CDD" id="cd06222">
    <property type="entry name" value="RNase_H_like"/>
    <property type="match status" value="1"/>
</dbReference>
<dbReference type="Pfam" id="PF13456">
    <property type="entry name" value="RVT_3"/>
    <property type="match status" value="1"/>
</dbReference>
<evidence type="ECO:0000313" key="2">
    <source>
        <dbReference type="EMBL" id="KAL2465233.1"/>
    </source>
</evidence>
<accession>A0ABD1PPD6</accession>
<keyword evidence="3" id="KW-1185">Reference proteome</keyword>
<dbReference type="InterPro" id="IPR044730">
    <property type="entry name" value="RNase_H-like_dom_plant"/>
</dbReference>
<organism evidence="2 3">
    <name type="scientific">Abeliophyllum distichum</name>
    <dbReference type="NCBI Taxonomy" id="126358"/>
    <lineage>
        <taxon>Eukaryota</taxon>
        <taxon>Viridiplantae</taxon>
        <taxon>Streptophyta</taxon>
        <taxon>Embryophyta</taxon>
        <taxon>Tracheophyta</taxon>
        <taxon>Spermatophyta</taxon>
        <taxon>Magnoliopsida</taxon>
        <taxon>eudicotyledons</taxon>
        <taxon>Gunneridae</taxon>
        <taxon>Pentapetalae</taxon>
        <taxon>asterids</taxon>
        <taxon>lamiids</taxon>
        <taxon>Lamiales</taxon>
        <taxon>Oleaceae</taxon>
        <taxon>Forsythieae</taxon>
        <taxon>Abeliophyllum</taxon>
    </lineage>
</organism>